<evidence type="ECO:0000256" key="2">
    <source>
        <dbReference type="SAM" id="Phobius"/>
    </source>
</evidence>
<organism evidence="4 5">
    <name type="scientific">Lepraria neglecta</name>
    <dbReference type="NCBI Taxonomy" id="209136"/>
    <lineage>
        <taxon>Eukaryota</taxon>
        <taxon>Fungi</taxon>
        <taxon>Dikarya</taxon>
        <taxon>Ascomycota</taxon>
        <taxon>Pezizomycotina</taxon>
        <taxon>Lecanoromycetes</taxon>
        <taxon>OSLEUM clade</taxon>
        <taxon>Lecanoromycetidae</taxon>
        <taxon>Lecanorales</taxon>
        <taxon>Lecanorineae</taxon>
        <taxon>Stereocaulaceae</taxon>
        <taxon>Lepraria</taxon>
    </lineage>
</organism>
<dbReference type="Gene3D" id="1.10.287.110">
    <property type="entry name" value="DnaJ domain"/>
    <property type="match status" value="1"/>
</dbReference>
<dbReference type="EMBL" id="JASNWA010000007">
    <property type="protein sequence ID" value="KAK3173743.1"/>
    <property type="molecule type" value="Genomic_DNA"/>
</dbReference>
<gene>
    <name evidence="4" type="ORF">OEA41_007075</name>
</gene>
<evidence type="ECO:0000256" key="1">
    <source>
        <dbReference type="ARBA" id="ARBA00023186"/>
    </source>
</evidence>
<reference evidence="4" key="1">
    <citation type="submission" date="2022-11" db="EMBL/GenBank/DDBJ databases">
        <title>Chromosomal genome sequence assembly and mating type (MAT) locus characterization of the leprose asexual lichenized fungus Lepraria neglecta (Nyl.) Erichsen.</title>
        <authorList>
            <person name="Allen J.L."/>
            <person name="Pfeffer B."/>
        </authorList>
    </citation>
    <scope>NUCLEOTIDE SEQUENCE</scope>
    <source>
        <strain evidence="4">Allen 5258</strain>
    </source>
</reference>
<dbReference type="PANTHER" id="PTHR44360">
    <property type="entry name" value="DNAJ HOMOLOG SUBFAMILY B MEMBER 9"/>
    <property type="match status" value="1"/>
</dbReference>
<dbReference type="PANTHER" id="PTHR44360:SF1">
    <property type="entry name" value="DNAJ HOMOLOG SUBFAMILY B MEMBER 9"/>
    <property type="match status" value="1"/>
</dbReference>
<dbReference type="Proteomes" id="UP001276659">
    <property type="component" value="Unassembled WGS sequence"/>
</dbReference>
<dbReference type="PROSITE" id="PS50076">
    <property type="entry name" value="DNAJ_2"/>
    <property type="match status" value="1"/>
</dbReference>
<dbReference type="InterPro" id="IPR051948">
    <property type="entry name" value="Hsp70_co-chaperone_J-domain"/>
</dbReference>
<comment type="caution">
    <text evidence="4">The sequence shown here is derived from an EMBL/GenBank/DDBJ whole genome shotgun (WGS) entry which is preliminary data.</text>
</comment>
<evidence type="ECO:0000313" key="4">
    <source>
        <dbReference type="EMBL" id="KAK3173743.1"/>
    </source>
</evidence>
<dbReference type="InterPro" id="IPR001623">
    <property type="entry name" value="DnaJ_domain"/>
</dbReference>
<dbReference type="CDD" id="cd06257">
    <property type="entry name" value="DnaJ"/>
    <property type="match status" value="1"/>
</dbReference>
<evidence type="ECO:0000259" key="3">
    <source>
        <dbReference type="PROSITE" id="PS50076"/>
    </source>
</evidence>
<name>A0AAE0DNM5_9LECA</name>
<keyword evidence="2" id="KW-1133">Transmembrane helix</keyword>
<accession>A0AAE0DNM5</accession>
<keyword evidence="1" id="KW-0143">Chaperone</keyword>
<evidence type="ECO:0000313" key="5">
    <source>
        <dbReference type="Proteomes" id="UP001276659"/>
    </source>
</evidence>
<keyword evidence="5" id="KW-1185">Reference proteome</keyword>
<sequence length="390" mass="44098">MVEAQDRSNKSKLLRSLRSLFYIVYDDTKKMSSAILSYAGWAFLPGLVTGWLQSIYYGITIRAGEPKPQPGSPRYQKHRRAIHMTVIIAYLLYTLYEADYWVRQKGDFYQDLGLSPEAGEKAIKSRFRRLAALYHPDKISTEDAVAHSAAEAYFVNLKSAQDTLSDPVKRFAYERFGPDVLKWQHCKTIRDYLVTGVQTSSLPLYAGSGFFLGILSFTSYLQWGRFWRYLALASLFILEYHTITRPYYPPILTKVFNPFLRTFTGHAPLVPFQLVVLARKATFTLFIAFSQLGGLFPQPPPTSTTTSTPHDLQQLARLEGIAKTTEVEASRLIALDMAPFSGDGGGQKELRGRVKEWLVNNTIRNDPEVRDAMGRAMGKRRLGTPAGARQ</sequence>
<dbReference type="Pfam" id="PF00226">
    <property type="entry name" value="DnaJ"/>
    <property type="match status" value="1"/>
</dbReference>
<protein>
    <recommendedName>
        <fullName evidence="3">J domain-containing protein</fullName>
    </recommendedName>
</protein>
<feature type="transmembrane region" description="Helical" evidence="2">
    <location>
        <begin position="38"/>
        <end position="59"/>
    </location>
</feature>
<keyword evidence="2" id="KW-0472">Membrane</keyword>
<proteinExistence type="predicted"/>
<keyword evidence="2" id="KW-0812">Transmembrane</keyword>
<feature type="transmembrane region" description="Helical" evidence="2">
    <location>
        <begin position="202"/>
        <end position="221"/>
    </location>
</feature>
<dbReference type="GO" id="GO:0005783">
    <property type="term" value="C:endoplasmic reticulum"/>
    <property type="evidence" value="ECO:0007669"/>
    <property type="project" value="TreeGrafter"/>
</dbReference>
<dbReference type="SUPFAM" id="SSF46565">
    <property type="entry name" value="Chaperone J-domain"/>
    <property type="match status" value="1"/>
</dbReference>
<dbReference type="PRINTS" id="PR00625">
    <property type="entry name" value="JDOMAIN"/>
</dbReference>
<dbReference type="AlphaFoldDB" id="A0AAE0DNM5"/>
<dbReference type="InterPro" id="IPR036869">
    <property type="entry name" value="J_dom_sf"/>
</dbReference>
<feature type="transmembrane region" description="Helical" evidence="2">
    <location>
        <begin position="80"/>
        <end position="96"/>
    </location>
</feature>
<dbReference type="GO" id="GO:0051787">
    <property type="term" value="F:misfolded protein binding"/>
    <property type="evidence" value="ECO:0007669"/>
    <property type="project" value="TreeGrafter"/>
</dbReference>
<dbReference type="GO" id="GO:0036503">
    <property type="term" value="P:ERAD pathway"/>
    <property type="evidence" value="ECO:0007669"/>
    <property type="project" value="TreeGrafter"/>
</dbReference>
<dbReference type="SMART" id="SM00271">
    <property type="entry name" value="DnaJ"/>
    <property type="match status" value="1"/>
</dbReference>
<feature type="domain" description="J" evidence="3">
    <location>
        <begin position="107"/>
        <end position="177"/>
    </location>
</feature>
<dbReference type="GO" id="GO:0051087">
    <property type="term" value="F:protein-folding chaperone binding"/>
    <property type="evidence" value="ECO:0007669"/>
    <property type="project" value="TreeGrafter"/>
</dbReference>